<dbReference type="OrthoDB" id="1373732at2"/>
<dbReference type="EMBL" id="QWDN01000009">
    <property type="protein sequence ID" value="TEB42405.1"/>
    <property type="molecule type" value="Genomic_DNA"/>
</dbReference>
<evidence type="ECO:0000256" key="1">
    <source>
        <dbReference type="SAM" id="MobiDB-lite"/>
    </source>
</evidence>
<name>A0A4Y7U7L4_9FLAO</name>
<gene>
    <name evidence="3" type="ORF">D0809_21155</name>
    <name evidence="2" type="ORF">EV142_10922</name>
</gene>
<reference evidence="2" key="3">
    <citation type="submission" date="2019-03" db="EMBL/GenBank/DDBJ databases">
        <authorList>
            <person name="Whitman W."/>
            <person name="Huntemann M."/>
            <person name="Clum A."/>
            <person name="Pillay M."/>
            <person name="Palaniappan K."/>
            <person name="Varghese N."/>
            <person name="Mikhailova N."/>
            <person name="Stamatis D."/>
            <person name="Reddy T."/>
            <person name="Daum C."/>
            <person name="Shapiro N."/>
            <person name="Ivanova N."/>
            <person name="Kyrpides N."/>
            <person name="Woyke T."/>
        </authorList>
    </citation>
    <scope>NUCLEOTIDE SEQUENCE</scope>
    <source>
        <strain evidence="2">P5626</strain>
    </source>
</reference>
<protein>
    <submittedName>
        <fullName evidence="3">Uncharacterized protein</fullName>
    </submittedName>
</protein>
<dbReference type="EMBL" id="SLWA01000009">
    <property type="protein sequence ID" value="TCN53039.1"/>
    <property type="molecule type" value="Genomic_DNA"/>
</dbReference>
<organism evidence="3 5">
    <name type="scientific">Flavobacterium circumlabens</name>
    <dbReference type="NCBI Taxonomy" id="2133765"/>
    <lineage>
        <taxon>Bacteria</taxon>
        <taxon>Pseudomonadati</taxon>
        <taxon>Bacteroidota</taxon>
        <taxon>Flavobacteriia</taxon>
        <taxon>Flavobacteriales</taxon>
        <taxon>Flavobacteriaceae</taxon>
        <taxon>Flavobacterium</taxon>
    </lineage>
</organism>
<evidence type="ECO:0000313" key="5">
    <source>
        <dbReference type="Proteomes" id="UP000298340"/>
    </source>
</evidence>
<comment type="caution">
    <text evidence="3">The sequence shown here is derived from an EMBL/GenBank/DDBJ whole genome shotgun (WGS) entry which is preliminary data.</text>
</comment>
<reference evidence="2 4" key="1">
    <citation type="journal article" date="2015" name="Stand. Genomic Sci.">
        <title>Genomic Encyclopedia of Bacterial and Archaeal Type Strains, Phase III: the genomes of soil and plant-associated and newly described type strains.</title>
        <authorList>
            <person name="Whitman W.B."/>
            <person name="Woyke T."/>
            <person name="Klenk H.P."/>
            <person name="Zhou Y."/>
            <person name="Lilburn T.G."/>
            <person name="Beck B.J."/>
            <person name="De Vos P."/>
            <person name="Vandamme P."/>
            <person name="Eisen J.A."/>
            <person name="Garrity G."/>
            <person name="Hugenholtz P."/>
            <person name="Kyrpides N.C."/>
        </authorList>
    </citation>
    <scope>NUCLEOTIDE SEQUENCE [LARGE SCALE GENOMIC DNA]</scope>
    <source>
        <strain evidence="2 4">P5626</strain>
    </source>
</reference>
<keyword evidence="4" id="KW-1185">Reference proteome</keyword>
<feature type="compositionally biased region" description="Basic and acidic residues" evidence="1">
    <location>
        <begin position="37"/>
        <end position="55"/>
    </location>
</feature>
<dbReference type="Proteomes" id="UP000298340">
    <property type="component" value="Unassembled WGS sequence"/>
</dbReference>
<proteinExistence type="predicted"/>
<dbReference type="RefSeq" id="WP_132037449.1">
    <property type="nucleotide sequence ID" value="NZ_JBDSHJ010000041.1"/>
</dbReference>
<evidence type="ECO:0000313" key="2">
    <source>
        <dbReference type="EMBL" id="TCN53039.1"/>
    </source>
</evidence>
<reference evidence="3 5" key="2">
    <citation type="journal article" date="2018" name="Syst. Appl. Microbiol.">
        <title>Flavobacterium circumlabens sp. nov. and Flavobacterium cupreum sp. nov., two psychrotrophic species isolated from Antarctic environmental samples.</title>
        <authorList>
            <person name="Kralova S."/>
            <person name="Busse H.J."/>
            <person name="Svec P."/>
            <person name="Maslanova I."/>
            <person name="Stankova E."/>
            <person name="Bartak M."/>
            <person name="Sedlacek I."/>
        </authorList>
    </citation>
    <scope>NUCLEOTIDE SEQUENCE [LARGE SCALE GENOMIC DNA]</scope>
    <source>
        <strain evidence="3 5">CCM 8828</strain>
    </source>
</reference>
<accession>A0A4Y7U7L4</accession>
<dbReference type="AlphaFoldDB" id="A0A4Y7U7L4"/>
<evidence type="ECO:0000313" key="3">
    <source>
        <dbReference type="EMBL" id="TEB42405.1"/>
    </source>
</evidence>
<evidence type="ECO:0000313" key="4">
    <source>
        <dbReference type="Proteomes" id="UP000295270"/>
    </source>
</evidence>
<dbReference type="Proteomes" id="UP000295270">
    <property type="component" value="Unassembled WGS sequence"/>
</dbReference>
<feature type="region of interest" description="Disordered" evidence="1">
    <location>
        <begin position="37"/>
        <end position="74"/>
    </location>
</feature>
<sequence>MNTANPTNSGSYTELQKGEHLYCAYRTIKEQLLNWGEDPKYPENELSHDFNKHLSEEDDLDNVDSYGDFEQKES</sequence>